<dbReference type="EMBL" id="FRXN01000003">
    <property type="protein sequence ID" value="SHO63277.1"/>
    <property type="molecule type" value="Genomic_DNA"/>
</dbReference>
<reference evidence="4" key="1">
    <citation type="submission" date="2016-12" db="EMBL/GenBank/DDBJ databases">
        <authorList>
            <person name="Varghese N."/>
            <person name="Submissions S."/>
        </authorList>
    </citation>
    <scope>NUCLEOTIDE SEQUENCE [LARGE SCALE GENOMIC DNA]</scope>
    <source>
        <strain evidence="4">DSM 25035</strain>
    </source>
</reference>
<feature type="transmembrane region" description="Helical" evidence="2">
    <location>
        <begin position="301"/>
        <end position="323"/>
    </location>
</feature>
<sequence length="381" mass="42612">MSFALEKTLSLILLIGIGILLQSKFRSEDQKKGIKTMILSLALPAMIFVALMKIEINTDLLILPVLALSFNLVMWYITKISLPTFGIRRNSKEMRTLSLLIPSLAPGLTCFPFIVEYLGDDLLAWAALADIGNKIFVLILAYLIAMSLYYKTQKLESRSNKEKVKELLIAMVSEPINLVIILAIILLSFGLSMDSFPGFLSTSIIMIKDIMTPLILLFMGIAVMFKWSQIRKIFSILTFRAGITFLLSGIFLWLAPELTPALSLLAVVFPQSAVSFWPFAHMSAVRKMELDSESLRKTFDLDLGINVLAVSMPFSTLVILGIFTSGNLWIIPTNVLILGASLVALSLSPQLIKIIVANRKKLVVEKEERNHRNLKLEEMEK</sequence>
<feature type="transmembrane region" description="Helical" evidence="2">
    <location>
        <begin position="237"/>
        <end position="255"/>
    </location>
</feature>
<name>A0A1M7ZEG7_9BACT</name>
<keyword evidence="1" id="KW-0813">Transport</keyword>
<proteinExistence type="predicted"/>
<evidence type="ECO:0000256" key="2">
    <source>
        <dbReference type="SAM" id="Phobius"/>
    </source>
</evidence>
<feature type="transmembrane region" description="Helical" evidence="2">
    <location>
        <begin position="124"/>
        <end position="146"/>
    </location>
</feature>
<dbReference type="AlphaFoldDB" id="A0A1M7ZEG7"/>
<keyword evidence="4" id="KW-1185">Reference proteome</keyword>
<dbReference type="STRING" id="1073327.SAMN04488108_2645"/>
<accession>A0A1M7ZEG7</accession>
<evidence type="ECO:0000256" key="1">
    <source>
        <dbReference type="ARBA" id="ARBA00022448"/>
    </source>
</evidence>
<dbReference type="PANTHER" id="PTHR36838:SF3">
    <property type="entry name" value="TRANSPORTER AUXIN EFFLUX CARRIER EC FAMILY"/>
    <property type="match status" value="1"/>
</dbReference>
<feature type="transmembrane region" description="Helical" evidence="2">
    <location>
        <begin position="37"/>
        <end position="54"/>
    </location>
</feature>
<keyword evidence="2" id="KW-1133">Transmembrane helix</keyword>
<keyword evidence="2" id="KW-0812">Transmembrane</keyword>
<feature type="transmembrane region" description="Helical" evidence="2">
    <location>
        <begin position="203"/>
        <end position="225"/>
    </location>
</feature>
<feature type="transmembrane region" description="Helical" evidence="2">
    <location>
        <begin position="99"/>
        <end position="118"/>
    </location>
</feature>
<feature type="transmembrane region" description="Helical" evidence="2">
    <location>
        <begin position="167"/>
        <end position="191"/>
    </location>
</feature>
<gene>
    <name evidence="3" type="ORF">SAMN04488108_2645</name>
</gene>
<dbReference type="PANTHER" id="PTHR36838">
    <property type="entry name" value="AUXIN EFFLUX CARRIER FAMILY PROTEIN"/>
    <property type="match status" value="1"/>
</dbReference>
<feature type="transmembrane region" description="Helical" evidence="2">
    <location>
        <begin position="6"/>
        <end position="25"/>
    </location>
</feature>
<protein>
    <recommendedName>
        <fullName evidence="5">Permease</fullName>
    </recommendedName>
</protein>
<feature type="transmembrane region" description="Helical" evidence="2">
    <location>
        <begin position="60"/>
        <end position="78"/>
    </location>
</feature>
<evidence type="ECO:0000313" key="4">
    <source>
        <dbReference type="Proteomes" id="UP000184609"/>
    </source>
</evidence>
<dbReference type="RefSeq" id="WP_073572262.1">
    <property type="nucleotide sequence ID" value="NZ_FRXN01000003.1"/>
</dbReference>
<evidence type="ECO:0008006" key="5">
    <source>
        <dbReference type="Google" id="ProtNLM"/>
    </source>
</evidence>
<organism evidence="3 4">
    <name type="scientific">Algoriphagus zhangzhouensis</name>
    <dbReference type="NCBI Taxonomy" id="1073327"/>
    <lineage>
        <taxon>Bacteria</taxon>
        <taxon>Pseudomonadati</taxon>
        <taxon>Bacteroidota</taxon>
        <taxon>Cytophagia</taxon>
        <taxon>Cytophagales</taxon>
        <taxon>Cyclobacteriaceae</taxon>
        <taxon>Algoriphagus</taxon>
    </lineage>
</organism>
<evidence type="ECO:0000313" key="3">
    <source>
        <dbReference type="EMBL" id="SHO63277.1"/>
    </source>
</evidence>
<feature type="transmembrane region" description="Helical" evidence="2">
    <location>
        <begin position="261"/>
        <end position="280"/>
    </location>
</feature>
<dbReference type="Proteomes" id="UP000184609">
    <property type="component" value="Unassembled WGS sequence"/>
</dbReference>
<feature type="transmembrane region" description="Helical" evidence="2">
    <location>
        <begin position="329"/>
        <end position="352"/>
    </location>
</feature>
<keyword evidence="2" id="KW-0472">Membrane</keyword>